<evidence type="ECO:0000256" key="2">
    <source>
        <dbReference type="ARBA" id="ARBA00004429"/>
    </source>
</evidence>
<evidence type="ECO:0000256" key="6">
    <source>
        <dbReference type="ARBA" id="ARBA00022519"/>
    </source>
</evidence>
<feature type="binding site" evidence="15">
    <location>
        <begin position="39"/>
        <end position="43"/>
    </location>
    <ligand>
        <name>GTP</name>
        <dbReference type="ChEBI" id="CHEBI:37565"/>
        <label>1</label>
    </ligand>
</feature>
<dbReference type="InterPro" id="IPR041069">
    <property type="entry name" value="FeoB_Cyto"/>
</dbReference>
<name>A0A2N3G5Z7_9ACTN</name>
<keyword evidence="11" id="KW-0406">Ion transport</keyword>
<keyword evidence="5 17" id="KW-0410">Iron transport</keyword>
<dbReference type="GO" id="GO:0046872">
    <property type="term" value="F:metal ion binding"/>
    <property type="evidence" value="ECO:0007669"/>
    <property type="project" value="UniProtKB-KW"/>
</dbReference>
<evidence type="ECO:0000256" key="3">
    <source>
        <dbReference type="ARBA" id="ARBA00022448"/>
    </source>
</evidence>
<dbReference type="Pfam" id="PF07670">
    <property type="entry name" value="Gate"/>
    <property type="match status" value="2"/>
</dbReference>
<evidence type="ECO:0000256" key="11">
    <source>
        <dbReference type="ARBA" id="ARBA00023065"/>
    </source>
</evidence>
<keyword evidence="3 17" id="KW-0813">Transport</keyword>
<evidence type="ECO:0000256" key="17">
    <source>
        <dbReference type="RuleBase" id="RU362098"/>
    </source>
</evidence>
<dbReference type="GO" id="GO:0005886">
    <property type="term" value="C:plasma membrane"/>
    <property type="evidence" value="ECO:0007669"/>
    <property type="project" value="UniProtKB-SubCell"/>
</dbReference>
<feature type="transmembrane region" description="Helical" evidence="17">
    <location>
        <begin position="326"/>
        <end position="345"/>
    </location>
</feature>
<keyword evidence="12 15" id="KW-0342">GTP-binding</keyword>
<dbReference type="NCBIfam" id="TIGR00437">
    <property type="entry name" value="feoB"/>
    <property type="match status" value="1"/>
</dbReference>
<evidence type="ECO:0000259" key="18">
    <source>
        <dbReference type="PROSITE" id="PS51711"/>
    </source>
</evidence>
<evidence type="ECO:0000256" key="14">
    <source>
        <dbReference type="NCBIfam" id="TIGR00437"/>
    </source>
</evidence>
<evidence type="ECO:0000256" key="13">
    <source>
        <dbReference type="ARBA" id="ARBA00023136"/>
    </source>
</evidence>
<reference evidence="19 20" key="1">
    <citation type="journal article" date="2017" name="ISME J.">
        <title>Potential for microbial H2 and metal transformations associated with novel bacteria and archaea in deep terrestrial subsurface sediments.</title>
        <authorList>
            <person name="Hernsdorf A.W."/>
            <person name="Amano Y."/>
            <person name="Miyakawa K."/>
            <person name="Ise K."/>
            <person name="Suzuki Y."/>
            <person name="Anantharaman K."/>
            <person name="Probst A."/>
            <person name="Burstein D."/>
            <person name="Thomas B.C."/>
            <person name="Banfield J.F."/>
        </authorList>
    </citation>
    <scope>NUCLEOTIDE SEQUENCE [LARGE SCALE GENOMIC DNA]</scope>
    <source>
        <strain evidence="19">HGW-Actinobacteria-3</strain>
    </source>
</reference>
<feature type="binding site" evidence="16">
    <location>
        <position position="28"/>
    </location>
    <ligand>
        <name>Mg(2+)</name>
        <dbReference type="ChEBI" id="CHEBI:18420"/>
        <label>2</label>
    </ligand>
</feature>
<keyword evidence="4" id="KW-1003">Cell membrane</keyword>
<comment type="function">
    <text evidence="1 17">Probable transporter of a GTP-driven Fe(2+) uptake system.</text>
</comment>
<accession>A0A2N3G5Z7</accession>
<dbReference type="Pfam" id="PF17910">
    <property type="entry name" value="FeoB_Cyto"/>
    <property type="match status" value="1"/>
</dbReference>
<evidence type="ECO:0000256" key="8">
    <source>
        <dbReference type="ARBA" id="ARBA00022741"/>
    </source>
</evidence>
<dbReference type="AlphaFoldDB" id="A0A2N3G5Z7"/>
<dbReference type="Gene3D" id="3.40.50.300">
    <property type="entry name" value="P-loop containing nucleotide triphosphate hydrolases"/>
    <property type="match status" value="1"/>
</dbReference>
<feature type="transmembrane region" description="Helical" evidence="17">
    <location>
        <begin position="655"/>
        <end position="680"/>
    </location>
</feature>
<dbReference type="PANTHER" id="PTHR43185">
    <property type="entry name" value="FERROUS IRON TRANSPORT PROTEIN B"/>
    <property type="match status" value="1"/>
</dbReference>
<organism evidence="19 20">
    <name type="scientific">Candidatus Anoxymicrobium japonicum</name>
    <dbReference type="NCBI Taxonomy" id="2013648"/>
    <lineage>
        <taxon>Bacteria</taxon>
        <taxon>Bacillati</taxon>
        <taxon>Actinomycetota</taxon>
        <taxon>Candidatus Geothermincolia</taxon>
        <taxon>Candidatus Geothermincolales</taxon>
        <taxon>Candidatus Anoxymicrobiaceae</taxon>
        <taxon>Candidatus Anoxymicrobium</taxon>
    </lineage>
</organism>
<keyword evidence="10 17" id="KW-0408">Iron</keyword>
<dbReference type="PROSITE" id="PS51711">
    <property type="entry name" value="G_FEOB"/>
    <property type="match status" value="1"/>
</dbReference>
<evidence type="ECO:0000256" key="12">
    <source>
        <dbReference type="ARBA" id="ARBA00023134"/>
    </source>
</evidence>
<keyword evidence="6" id="KW-0997">Cell inner membrane</keyword>
<dbReference type="InterPro" id="IPR027417">
    <property type="entry name" value="P-loop_NTPase"/>
</dbReference>
<evidence type="ECO:0000256" key="4">
    <source>
        <dbReference type="ARBA" id="ARBA00022475"/>
    </source>
</evidence>
<dbReference type="InterPro" id="IPR050860">
    <property type="entry name" value="FeoB_GTPase"/>
</dbReference>
<keyword evidence="16" id="KW-0460">Magnesium</keyword>
<evidence type="ECO:0000256" key="1">
    <source>
        <dbReference type="ARBA" id="ARBA00003926"/>
    </source>
</evidence>
<feature type="transmembrane region" description="Helical" evidence="17">
    <location>
        <begin position="436"/>
        <end position="461"/>
    </location>
</feature>
<feature type="binding site" evidence="15">
    <location>
        <begin position="120"/>
        <end position="123"/>
    </location>
    <ligand>
        <name>GTP</name>
        <dbReference type="ChEBI" id="CHEBI:37565"/>
        <label>1</label>
    </ligand>
</feature>
<evidence type="ECO:0000256" key="7">
    <source>
        <dbReference type="ARBA" id="ARBA00022692"/>
    </source>
</evidence>
<keyword evidence="8 15" id="KW-0547">Nucleotide-binding</keyword>
<proteinExistence type="inferred from homology"/>
<protein>
    <recommendedName>
        <fullName evidence="14 17">Ferrous iron transport protein B</fullName>
    </recommendedName>
</protein>
<dbReference type="EMBL" id="PHEX01000030">
    <property type="protein sequence ID" value="PKQ28145.1"/>
    <property type="molecule type" value="Genomic_DNA"/>
</dbReference>
<sequence length="682" mass="75032">MSARKTDFVVALAGNPNTGKTTVFNNLTGGRQHVGNWPGVTVEKKEGISSAGRLEFKVIDLPGTYSLTAYSLEEVIVRDFIAREKPDAVVNVIDASNIERNLYLTTQLLELGVPLIIALNMMDEAAVRGVTIDTGLLSRLLGVPVVPMIGVRNRGTDELKEVIAQTIHSEASLRHVQVLYGRETEEEISRLKAAIENDEALSNKLLGKHSARWLAVKLLEEDERVQEDVERVAGGGAAAIRQLEASRKHLFSIFNEDIETVIVDMRYGFVAGIAREAVKRKREGYATVSDRIDRVLTGRILGFPFFAAFMWLMFFLTFFLGKYPMGWIDTLVLNLGAFVKINFTSPTWLSSLLVDGVIGGVGAVLVFLPQIFIIFICISILEDTGYMARAAFIMDRVMHGFGLHGKSFIPLLMGFGCTVPAVMATRTLESDKDRMITILVNPLMSCAARLPVYALFTAAFFSSNQGSVTFSLYLLGIILAIAMAKLFRKTIFRGESEPFVMELPPYRMPTARGTVIHMWERGSLFLRKAGTVILAGSVVIWLLSYLPWGVKYGSPASVAGMTGRLFEPLVKPLGFDWRAVVALMFGFVAKEIVVSTYGALLGVGPDRAAVSVELHKIFTPLSAYTFMAFTLLYTPCLATVAVIKKETGSWKWAAFAIGYSLILAWVVAFGIYRVGLLLALGK</sequence>
<comment type="subcellular location">
    <subcellularLocation>
        <location evidence="2 17">Cell inner membrane</location>
        <topology evidence="2 17">Multi-pass membrane protein</topology>
    </subcellularLocation>
</comment>
<dbReference type="Pfam" id="PF07664">
    <property type="entry name" value="FeoB_C"/>
    <property type="match status" value="1"/>
</dbReference>
<dbReference type="GO" id="GO:0005525">
    <property type="term" value="F:GTP binding"/>
    <property type="evidence" value="ECO:0007669"/>
    <property type="project" value="UniProtKB-KW"/>
</dbReference>
<dbReference type="CDD" id="cd01879">
    <property type="entry name" value="FeoB"/>
    <property type="match status" value="1"/>
</dbReference>
<dbReference type="InterPro" id="IPR011642">
    <property type="entry name" value="Gate_dom"/>
</dbReference>
<feature type="binding site" evidence="15">
    <location>
        <begin position="14"/>
        <end position="21"/>
    </location>
    <ligand>
        <name>GTP</name>
        <dbReference type="ChEBI" id="CHEBI:37565"/>
        <label>1</label>
    </ligand>
</feature>
<dbReference type="Pfam" id="PF02421">
    <property type="entry name" value="FeoB_N"/>
    <property type="match status" value="1"/>
</dbReference>
<evidence type="ECO:0000256" key="15">
    <source>
        <dbReference type="PIRSR" id="PIRSR603373-1"/>
    </source>
</evidence>
<feature type="binding site" evidence="16">
    <location>
        <position position="25"/>
    </location>
    <ligand>
        <name>Mg(2+)</name>
        <dbReference type="ChEBI" id="CHEBI:18420"/>
        <label>2</label>
    </ligand>
</feature>
<evidence type="ECO:0000313" key="20">
    <source>
        <dbReference type="Proteomes" id="UP000233654"/>
    </source>
</evidence>
<keyword evidence="7 17" id="KW-0812">Transmembrane</keyword>
<evidence type="ECO:0000256" key="10">
    <source>
        <dbReference type="ARBA" id="ARBA00023004"/>
    </source>
</evidence>
<dbReference type="GO" id="GO:0015093">
    <property type="term" value="F:ferrous iron transmembrane transporter activity"/>
    <property type="evidence" value="ECO:0007669"/>
    <property type="project" value="UniProtKB-UniRule"/>
</dbReference>
<feature type="transmembrane region" description="Helical" evidence="17">
    <location>
        <begin position="529"/>
        <end position="548"/>
    </location>
</feature>
<dbReference type="InterPro" id="IPR011640">
    <property type="entry name" value="Fe2_transport_prot_B_C"/>
</dbReference>
<dbReference type="PANTHER" id="PTHR43185:SF1">
    <property type="entry name" value="FE(2+) TRANSPORTER FEOB"/>
    <property type="match status" value="1"/>
</dbReference>
<feature type="binding site" evidence="16">
    <location>
        <position position="29"/>
    </location>
    <ligand>
        <name>Mg(2+)</name>
        <dbReference type="ChEBI" id="CHEBI:18420"/>
        <label>2</label>
    </ligand>
</feature>
<gene>
    <name evidence="19" type="primary">feoB</name>
    <name evidence="19" type="ORF">CVT63_04220</name>
</gene>
<feature type="transmembrane region" description="Helical" evidence="17">
    <location>
        <begin position="621"/>
        <end position="643"/>
    </location>
</feature>
<feature type="transmembrane region" description="Helical" evidence="17">
    <location>
        <begin position="577"/>
        <end position="600"/>
    </location>
</feature>
<feature type="domain" description="FeoB-type G" evidence="18">
    <location>
        <begin position="7"/>
        <end position="169"/>
    </location>
</feature>
<comment type="caution">
    <text evidence="19">The sequence shown here is derived from an EMBL/GenBank/DDBJ whole genome shotgun (WGS) entry which is preliminary data.</text>
</comment>
<dbReference type="Proteomes" id="UP000233654">
    <property type="component" value="Unassembled WGS sequence"/>
</dbReference>
<keyword evidence="13 17" id="KW-0472">Membrane</keyword>
<feature type="binding site" evidence="15">
    <location>
        <begin position="60"/>
        <end position="63"/>
    </location>
    <ligand>
        <name>GTP</name>
        <dbReference type="ChEBI" id="CHEBI:37565"/>
        <label>1</label>
    </ligand>
</feature>
<evidence type="ECO:0000256" key="16">
    <source>
        <dbReference type="PIRSR" id="PIRSR603373-2"/>
    </source>
</evidence>
<evidence type="ECO:0000313" key="19">
    <source>
        <dbReference type="EMBL" id="PKQ28145.1"/>
    </source>
</evidence>
<evidence type="ECO:0000256" key="9">
    <source>
        <dbReference type="ARBA" id="ARBA00022989"/>
    </source>
</evidence>
<dbReference type="Gene3D" id="1.10.287.1770">
    <property type="match status" value="1"/>
</dbReference>
<feature type="transmembrane region" description="Helical" evidence="17">
    <location>
        <begin position="357"/>
        <end position="381"/>
    </location>
</feature>
<keyword evidence="16" id="KW-0479">Metal-binding</keyword>
<feature type="transmembrane region" description="Helical" evidence="17">
    <location>
        <begin position="300"/>
        <end position="320"/>
    </location>
</feature>
<evidence type="ECO:0000256" key="5">
    <source>
        <dbReference type="ARBA" id="ARBA00022496"/>
    </source>
</evidence>
<feature type="transmembrane region" description="Helical" evidence="17">
    <location>
        <begin position="467"/>
        <end position="487"/>
    </location>
</feature>
<feature type="transmembrane region" description="Helical" evidence="17">
    <location>
        <begin position="401"/>
        <end position="424"/>
    </location>
</feature>
<keyword evidence="9 17" id="KW-1133">Transmembrane helix</keyword>
<comment type="similarity">
    <text evidence="17">Belongs to the TRAFAC class TrmE-Era-EngA-EngB-Septin-like GTPase superfamily. FeoB GTPase (TC 9.A.8) family.</text>
</comment>
<dbReference type="FunFam" id="3.40.50.300:FF:000426">
    <property type="entry name" value="Ferrous iron transport protein B"/>
    <property type="match status" value="1"/>
</dbReference>
<dbReference type="SUPFAM" id="SSF52540">
    <property type="entry name" value="P-loop containing nucleoside triphosphate hydrolases"/>
    <property type="match status" value="1"/>
</dbReference>
<dbReference type="InterPro" id="IPR003373">
    <property type="entry name" value="Fe2_transport_prot-B"/>
</dbReference>
<dbReference type="InterPro" id="IPR030389">
    <property type="entry name" value="G_FEOB_dom"/>
</dbReference>